<dbReference type="STRING" id="1121326.CLMAG_30180"/>
<dbReference type="Gene3D" id="1.20.1530.20">
    <property type="match status" value="1"/>
</dbReference>
<evidence type="ECO:0000256" key="3">
    <source>
        <dbReference type="ARBA" id="ARBA00022989"/>
    </source>
</evidence>
<evidence type="ECO:0000256" key="5">
    <source>
        <dbReference type="SAM" id="Phobius"/>
    </source>
</evidence>
<dbReference type="RefSeq" id="WP_066623722.1">
    <property type="nucleotide sequence ID" value="NZ_FQXL01000027.1"/>
</dbReference>
<keyword evidence="4 5" id="KW-0472">Membrane</keyword>
<feature type="transmembrane region" description="Helical" evidence="5">
    <location>
        <begin position="162"/>
        <end position="183"/>
    </location>
</feature>
<proteinExistence type="predicted"/>
<evidence type="ECO:0000256" key="2">
    <source>
        <dbReference type="ARBA" id="ARBA00022692"/>
    </source>
</evidence>
<feature type="transmembrane region" description="Helical" evidence="5">
    <location>
        <begin position="127"/>
        <end position="150"/>
    </location>
</feature>
<reference evidence="6 7" key="1">
    <citation type="submission" date="2016-04" db="EMBL/GenBank/DDBJ databases">
        <title>Genome sequence of Clostridium magnum DSM 2767.</title>
        <authorList>
            <person name="Poehlein A."/>
            <person name="Uhlig R."/>
            <person name="Fischer R."/>
            <person name="Bahl H."/>
            <person name="Daniel R."/>
        </authorList>
    </citation>
    <scope>NUCLEOTIDE SEQUENCE [LARGE SCALE GENOMIC DNA]</scope>
    <source>
        <strain evidence="6 7">DSM 2767</strain>
    </source>
</reference>
<evidence type="ECO:0000313" key="6">
    <source>
        <dbReference type="EMBL" id="KZL91260.1"/>
    </source>
</evidence>
<dbReference type="InterPro" id="IPR004710">
    <property type="entry name" value="Bilac:Na_transpt"/>
</dbReference>
<dbReference type="InterPro" id="IPR038770">
    <property type="entry name" value="Na+/solute_symporter_sf"/>
</dbReference>
<dbReference type="EMBL" id="LWAE01000003">
    <property type="protein sequence ID" value="KZL91260.1"/>
    <property type="molecule type" value="Genomic_DNA"/>
</dbReference>
<dbReference type="GO" id="GO:0016020">
    <property type="term" value="C:membrane"/>
    <property type="evidence" value="ECO:0007669"/>
    <property type="project" value="UniProtKB-SubCell"/>
</dbReference>
<feature type="transmembrane region" description="Helical" evidence="5">
    <location>
        <begin position="33"/>
        <end position="50"/>
    </location>
</feature>
<comment type="subcellular location">
    <subcellularLocation>
        <location evidence="1">Membrane</location>
        <topology evidence="1">Multi-pass membrane protein</topology>
    </subcellularLocation>
</comment>
<feature type="transmembrane region" description="Helical" evidence="5">
    <location>
        <begin position="219"/>
        <end position="244"/>
    </location>
</feature>
<dbReference type="InterPro" id="IPR002657">
    <property type="entry name" value="BilAc:Na_symport/Acr3"/>
</dbReference>
<dbReference type="PANTHER" id="PTHR10361:SF28">
    <property type="entry name" value="P3 PROTEIN-RELATED"/>
    <property type="match status" value="1"/>
</dbReference>
<feature type="transmembrane region" description="Helical" evidence="5">
    <location>
        <begin position="70"/>
        <end position="93"/>
    </location>
</feature>
<keyword evidence="3 5" id="KW-1133">Transmembrane helix</keyword>
<keyword evidence="2 5" id="KW-0812">Transmembrane</keyword>
<evidence type="ECO:0000256" key="1">
    <source>
        <dbReference type="ARBA" id="ARBA00004141"/>
    </source>
</evidence>
<feature type="transmembrane region" description="Helical" evidence="5">
    <location>
        <begin position="7"/>
        <end position="27"/>
    </location>
</feature>
<dbReference type="PANTHER" id="PTHR10361">
    <property type="entry name" value="SODIUM-BILE ACID COTRANSPORTER"/>
    <property type="match status" value="1"/>
</dbReference>
<dbReference type="PATRIC" id="fig|1121326.3.peg.3044"/>
<keyword evidence="7" id="KW-1185">Reference proteome</keyword>
<dbReference type="Pfam" id="PF01758">
    <property type="entry name" value="SBF"/>
    <property type="match status" value="1"/>
</dbReference>
<sequence length="322" mass="34330">MDFIETLGKLVGKYFAIIVIVVAADALLQPTNFLWVVPKVSLLLGIIMFGMGMTLRKDDFKEVFTRPKDVFIGVVCHYVIMPAIAYTLCLVFNLPKELAIGVILVGCCPSGTSSNVMCYLAKGDLALAVSIGAVSTLLAPILMPGLILLLAGKWISIPALKLFMEIVKIIVVPILLGVIINSLLGEKVQKATKALPLVSTIAVALIVGGVVGANSKRLMATSLLIIVVVLIHNLAGYILGYLSSKALGMGEAKRRAVTLEVGMQNSALGVSLAMSFFTPAVAIPAVIFSVWLTMTGSTLASFWSAREPKENEKISKKLVTEI</sequence>
<evidence type="ECO:0000256" key="4">
    <source>
        <dbReference type="ARBA" id="ARBA00023136"/>
    </source>
</evidence>
<evidence type="ECO:0000313" key="7">
    <source>
        <dbReference type="Proteomes" id="UP000076603"/>
    </source>
</evidence>
<accession>A0A162SHE3</accession>
<organism evidence="6 7">
    <name type="scientific">Clostridium magnum DSM 2767</name>
    <dbReference type="NCBI Taxonomy" id="1121326"/>
    <lineage>
        <taxon>Bacteria</taxon>
        <taxon>Bacillati</taxon>
        <taxon>Bacillota</taxon>
        <taxon>Clostridia</taxon>
        <taxon>Eubacteriales</taxon>
        <taxon>Clostridiaceae</taxon>
        <taxon>Clostridium</taxon>
    </lineage>
</organism>
<comment type="caution">
    <text evidence="6">The sequence shown here is derived from an EMBL/GenBank/DDBJ whole genome shotgun (WGS) entry which is preliminary data.</text>
</comment>
<gene>
    <name evidence="6" type="ORF">CLMAG_30180</name>
</gene>
<dbReference type="Proteomes" id="UP000076603">
    <property type="component" value="Unassembled WGS sequence"/>
</dbReference>
<dbReference type="AlphaFoldDB" id="A0A162SHE3"/>
<feature type="transmembrane region" description="Helical" evidence="5">
    <location>
        <begin position="195"/>
        <end position="213"/>
    </location>
</feature>
<dbReference type="OrthoDB" id="9806785at2"/>
<feature type="transmembrane region" description="Helical" evidence="5">
    <location>
        <begin position="99"/>
        <end position="120"/>
    </location>
</feature>
<name>A0A162SHE3_9CLOT</name>
<protein>
    <submittedName>
        <fullName evidence="6">Sodium bile acid symporter family protein</fullName>
    </submittedName>
</protein>